<proteinExistence type="predicted"/>
<keyword evidence="2" id="KW-1185">Reference proteome</keyword>
<reference evidence="1 2" key="1">
    <citation type="submission" date="2023-05" db="EMBL/GenBank/DDBJ databases">
        <title>Streptomyces fuscus sp. nov., a brown-black pigment producing actinomyces isolated from dry sand of Sea duck farm.</title>
        <authorList>
            <person name="Xie J."/>
            <person name="Shen N."/>
        </authorList>
    </citation>
    <scope>NUCLEOTIDE SEQUENCE [LARGE SCALE GENOMIC DNA]</scope>
    <source>
        <strain evidence="1 2">CGMCC 4.1883</strain>
    </source>
</reference>
<organism evidence="1 2">
    <name type="scientific">Streptomyces thermocarboxydus</name>
    <dbReference type="NCBI Taxonomy" id="59299"/>
    <lineage>
        <taxon>Bacteria</taxon>
        <taxon>Bacillati</taxon>
        <taxon>Actinomycetota</taxon>
        <taxon>Actinomycetes</taxon>
        <taxon>Kitasatosporales</taxon>
        <taxon>Streptomycetaceae</taxon>
        <taxon>Streptomyces</taxon>
    </lineage>
</organism>
<dbReference type="EMBL" id="JASKMB010000001">
    <property type="protein sequence ID" value="MDT6968441.1"/>
    <property type="molecule type" value="Genomic_DNA"/>
</dbReference>
<name>A0ABU3J062_9ACTN</name>
<gene>
    <name evidence="1" type="ORF">QNO05_01010</name>
</gene>
<dbReference type="Pfam" id="PF19681">
    <property type="entry name" value="DUF6183"/>
    <property type="match status" value="1"/>
</dbReference>
<comment type="caution">
    <text evidence="1">The sequence shown here is derived from an EMBL/GenBank/DDBJ whole genome shotgun (WGS) entry which is preliminary data.</text>
</comment>
<dbReference type="InterPro" id="IPR045756">
    <property type="entry name" value="DUF6183"/>
</dbReference>
<sequence>MTVAVGDVPPPPEARAVAARLAKTQPAPELDSLFVELPDDPRAPGVETRACLLGELALLGAGAGRPRVDAYAERLRALGHPLAWLPGSRLDIEHRFMVRVRGLGSVKTPRQLRARFPEAPSSEAGADAGRLAFEVPDDARARTAARPFVAGGWARTPEVRFFELPSPLDPGDFEAAFLQQLPLHCLEGGGTAVACVTTPDDVLNELFSAAYYGGVGGQGQGGAYARLHAWKSLYALMGLPADVPHLDAVRRTPDHRWLRFLASTPWFHHDTADLGLAVLDASRTRVAVLAATDTDVMASDASAQP</sequence>
<evidence type="ECO:0000313" key="2">
    <source>
        <dbReference type="Proteomes" id="UP001257895"/>
    </source>
</evidence>
<dbReference type="Proteomes" id="UP001257895">
    <property type="component" value="Unassembled WGS sequence"/>
</dbReference>
<accession>A0ABU3J062</accession>
<protein>
    <submittedName>
        <fullName evidence="1">DUF6183 family protein</fullName>
    </submittedName>
</protein>
<evidence type="ECO:0000313" key="1">
    <source>
        <dbReference type="EMBL" id="MDT6968441.1"/>
    </source>
</evidence>
<dbReference type="RefSeq" id="WP_346083381.1">
    <property type="nucleotide sequence ID" value="NZ_BAAAGV010000038.1"/>
</dbReference>